<evidence type="ECO:0000256" key="1">
    <source>
        <dbReference type="SAM" id="Phobius"/>
    </source>
</evidence>
<proteinExistence type="predicted"/>
<protein>
    <submittedName>
        <fullName evidence="2">Uncharacterized protein</fullName>
    </submittedName>
</protein>
<evidence type="ECO:0000313" key="2">
    <source>
        <dbReference type="EMBL" id="MCA9392200.1"/>
    </source>
</evidence>
<sequence length="178" mass="18803">MANIEKEVVVDLLKVIVTQITAYFGFTGTVGSAITGVVGGESVPLSVAIVTAINLAVLAGFVVATHLGRESVSADHKLGRWLHGDTELPMLLVVPLMAVAPPFLVAFAIVKATMGRRLVFASAFMLYRLLVGSVAATTGKGLMEWLDIEIDSQTMLVVAAIFAAIAIVLVVAKEKLKR</sequence>
<comment type="caution">
    <text evidence="2">The sequence shown here is derived from an EMBL/GenBank/DDBJ whole genome shotgun (WGS) entry which is preliminary data.</text>
</comment>
<feature type="transmembrane region" description="Helical" evidence="1">
    <location>
        <begin position="45"/>
        <end position="68"/>
    </location>
</feature>
<organism evidence="2 3">
    <name type="scientific">candidate division WWE3 bacterium</name>
    <dbReference type="NCBI Taxonomy" id="2053526"/>
    <lineage>
        <taxon>Bacteria</taxon>
        <taxon>Katanobacteria</taxon>
    </lineage>
</organism>
<keyword evidence="1" id="KW-0812">Transmembrane</keyword>
<reference evidence="2" key="1">
    <citation type="submission" date="2020-04" db="EMBL/GenBank/DDBJ databases">
        <authorList>
            <person name="Zhang T."/>
        </authorList>
    </citation>
    <scope>NUCLEOTIDE SEQUENCE</scope>
    <source>
        <strain evidence="2">HKST-UBA03</strain>
    </source>
</reference>
<feature type="transmembrane region" description="Helical" evidence="1">
    <location>
        <begin position="20"/>
        <end position="38"/>
    </location>
</feature>
<dbReference type="Proteomes" id="UP000751518">
    <property type="component" value="Unassembled WGS sequence"/>
</dbReference>
<keyword evidence="1" id="KW-1133">Transmembrane helix</keyword>
<keyword evidence="1" id="KW-0472">Membrane</keyword>
<feature type="transmembrane region" description="Helical" evidence="1">
    <location>
        <begin position="88"/>
        <end position="110"/>
    </location>
</feature>
<dbReference type="EMBL" id="JAGQKZ010000027">
    <property type="protein sequence ID" value="MCA9392200.1"/>
    <property type="molecule type" value="Genomic_DNA"/>
</dbReference>
<dbReference type="AlphaFoldDB" id="A0A955RS44"/>
<feature type="transmembrane region" description="Helical" evidence="1">
    <location>
        <begin position="155"/>
        <end position="172"/>
    </location>
</feature>
<gene>
    <name evidence="2" type="ORF">KC614_03295</name>
</gene>
<feature type="transmembrane region" description="Helical" evidence="1">
    <location>
        <begin position="117"/>
        <end position="135"/>
    </location>
</feature>
<evidence type="ECO:0000313" key="3">
    <source>
        <dbReference type="Proteomes" id="UP000751518"/>
    </source>
</evidence>
<name>A0A955RS44_UNCKA</name>
<accession>A0A955RS44</accession>
<reference evidence="2" key="2">
    <citation type="journal article" date="2021" name="Microbiome">
        <title>Successional dynamics and alternative stable states in a saline activated sludge microbial community over 9 years.</title>
        <authorList>
            <person name="Wang Y."/>
            <person name="Ye J."/>
            <person name="Ju F."/>
            <person name="Liu L."/>
            <person name="Boyd J.A."/>
            <person name="Deng Y."/>
            <person name="Parks D.H."/>
            <person name="Jiang X."/>
            <person name="Yin X."/>
            <person name="Woodcroft B.J."/>
            <person name="Tyson G.W."/>
            <person name="Hugenholtz P."/>
            <person name="Polz M.F."/>
            <person name="Zhang T."/>
        </authorList>
    </citation>
    <scope>NUCLEOTIDE SEQUENCE</scope>
    <source>
        <strain evidence="2">HKST-UBA03</strain>
    </source>
</reference>